<dbReference type="PANTHER" id="PTHR12460">
    <property type="entry name" value="CYCLIN-DEPENDENT KINASE INHIBITOR-RELATED PROTEIN"/>
    <property type="match status" value="1"/>
</dbReference>
<gene>
    <name evidence="12" type="primary">RPRD1A</name>
</gene>
<dbReference type="SMART" id="SM00582">
    <property type="entry name" value="RPR"/>
    <property type="match status" value="1"/>
</dbReference>
<dbReference type="GO" id="GO:0097550">
    <property type="term" value="C:transcription preinitiation complex"/>
    <property type="evidence" value="ECO:0007669"/>
    <property type="project" value="UniProtKB-ARBA"/>
</dbReference>
<evidence type="ECO:0000256" key="3">
    <source>
        <dbReference type="ARBA" id="ARBA00034310"/>
    </source>
</evidence>
<evidence type="ECO:0000256" key="7">
    <source>
        <dbReference type="ARBA" id="ARBA00035724"/>
    </source>
</evidence>
<evidence type="ECO:0000256" key="5">
    <source>
        <dbReference type="ARBA" id="ARBA00035704"/>
    </source>
</evidence>
<keyword evidence="11" id="KW-1185">Reference proteome</keyword>
<dbReference type="RefSeq" id="XP_033786504.1">
    <property type="nucleotide sequence ID" value="XM_033930613.1"/>
</dbReference>
<accession>A0A6P8PRL0</accession>
<dbReference type="InParanoid" id="A0A6P8PRL0"/>
<dbReference type="InterPro" id="IPR006569">
    <property type="entry name" value="CID_dom"/>
</dbReference>
<dbReference type="GO" id="GO:0001111">
    <property type="term" value="P:RNA polymerase II promoter clearance"/>
    <property type="evidence" value="ECO:0007669"/>
    <property type="project" value="UniProtKB-ARBA"/>
</dbReference>
<sequence length="356" mass="40833">MRAGGSRGCGRSGTVAWPWWSCWWLRRRISATARSRLVFFFFPGMSAFSEAALEKKLSELSNSQQSVQTLSLWLIHHRKHSRVIVAVWERELRRAKPNRKLTFLYLANDVIQNSKRKGPEFTNDFAPVIVDAFKHVSSETDENCKKHLGRVLSIWEERAVYENDVLEQLKQALFGEKRAKKRTYEQLKIEEDDDCSARSSPCEPPQTTDVIRALQELENAASGDAAVHQRIASLPVEVQDVALLDKITDKDSGDHLSKMVDDACMLLADYNGRLAAEIDDRKQLTRMLSEFLRCQNEVLTEKEHKLEEYKRKLARVSQVRKELRLRIQSLPDLSRLPNVTGSQVHLPFPGDIYGDD</sequence>
<evidence type="ECO:0000256" key="9">
    <source>
        <dbReference type="SAM" id="Coils"/>
    </source>
</evidence>
<comment type="subunit">
    <text evidence="8">May form a heterodimer with RPRD1B. Associates with the RNA polymerase II subunit POLR2A (via CTD phosphorylated at 'Ser-2' and 'Ser-7' of the heptad repeats).</text>
</comment>
<dbReference type="GO" id="GO:0005654">
    <property type="term" value="C:nucleoplasm"/>
    <property type="evidence" value="ECO:0007669"/>
    <property type="project" value="UniProtKB-ARBA"/>
</dbReference>
<feature type="domain" description="CID" evidence="10">
    <location>
        <begin position="45"/>
        <end position="177"/>
    </location>
</feature>
<dbReference type="InterPro" id="IPR032337">
    <property type="entry name" value="RPRD1A/B_C"/>
</dbReference>
<evidence type="ECO:0000256" key="8">
    <source>
        <dbReference type="ARBA" id="ARBA00046451"/>
    </source>
</evidence>
<evidence type="ECO:0000313" key="11">
    <source>
        <dbReference type="Proteomes" id="UP000515159"/>
    </source>
</evidence>
<dbReference type="CDD" id="cd17011">
    <property type="entry name" value="CID_RPRD1A"/>
    <property type="match status" value="1"/>
</dbReference>
<evidence type="ECO:0000256" key="1">
    <source>
        <dbReference type="ARBA" id="ARBA00004123"/>
    </source>
</evidence>
<dbReference type="PROSITE" id="PS51391">
    <property type="entry name" value="CID"/>
    <property type="match status" value="1"/>
</dbReference>
<reference evidence="12" key="1">
    <citation type="submission" date="2025-08" db="UniProtKB">
        <authorList>
            <consortium name="RefSeq"/>
        </authorList>
    </citation>
    <scope>IDENTIFICATION</scope>
</reference>
<dbReference type="CTD" id="55197"/>
<feature type="coiled-coil region" evidence="9">
    <location>
        <begin position="292"/>
        <end position="326"/>
    </location>
</feature>
<evidence type="ECO:0000259" key="10">
    <source>
        <dbReference type="PROSITE" id="PS51391"/>
    </source>
</evidence>
<dbReference type="Proteomes" id="UP000515159">
    <property type="component" value="Chromosome 2"/>
</dbReference>
<dbReference type="GO" id="GO:0031124">
    <property type="term" value="P:mRNA 3'-end processing"/>
    <property type="evidence" value="ECO:0007669"/>
    <property type="project" value="TreeGrafter"/>
</dbReference>
<dbReference type="SUPFAM" id="SSF48464">
    <property type="entry name" value="ENTH/VHS domain"/>
    <property type="match status" value="1"/>
</dbReference>
<keyword evidence="2" id="KW-0539">Nucleus</keyword>
<evidence type="ECO:0000256" key="2">
    <source>
        <dbReference type="ARBA" id="ARBA00023242"/>
    </source>
</evidence>
<dbReference type="PANTHER" id="PTHR12460:SF2">
    <property type="entry name" value="REGULATION OF NUCLEAR PRE-MRNA DOMAIN-CONTAINING PROTEIN 1A"/>
    <property type="match status" value="1"/>
</dbReference>
<dbReference type="AlphaFoldDB" id="A0A6P8PRL0"/>
<protein>
    <recommendedName>
        <fullName evidence="5">Regulation of nuclear pre-mRNA domain-containing protein 1A</fullName>
    </recommendedName>
    <alternativeName>
        <fullName evidence="6">Cyclin-dependent kinase inhibitor 2B-related protein</fullName>
    </alternativeName>
    <alternativeName>
        <fullName evidence="7">p15INK4B-related protein</fullName>
    </alternativeName>
</protein>
<evidence type="ECO:0000256" key="4">
    <source>
        <dbReference type="ARBA" id="ARBA00035622"/>
    </source>
</evidence>
<dbReference type="Pfam" id="PF04818">
    <property type="entry name" value="CID"/>
    <property type="match status" value="1"/>
</dbReference>
<dbReference type="OrthoDB" id="10069473at2759"/>
<organism evidence="11 12">
    <name type="scientific">Geotrypetes seraphini</name>
    <name type="common">Gaboon caecilian</name>
    <name type="synonym">Caecilia seraphini</name>
    <dbReference type="NCBI Taxonomy" id="260995"/>
    <lineage>
        <taxon>Eukaryota</taxon>
        <taxon>Metazoa</taxon>
        <taxon>Chordata</taxon>
        <taxon>Craniata</taxon>
        <taxon>Vertebrata</taxon>
        <taxon>Euteleostomi</taxon>
        <taxon>Amphibia</taxon>
        <taxon>Gymnophiona</taxon>
        <taxon>Geotrypetes</taxon>
    </lineage>
</organism>
<dbReference type="GeneID" id="117353966"/>
<comment type="subcellular location">
    <subcellularLocation>
        <location evidence="1">Nucleus</location>
    </subcellularLocation>
</comment>
<dbReference type="Pfam" id="PF16566">
    <property type="entry name" value="CREPT"/>
    <property type="match status" value="1"/>
</dbReference>
<dbReference type="KEGG" id="gsh:117353966"/>
<dbReference type="GO" id="GO:0042802">
    <property type="term" value="F:identical protein binding"/>
    <property type="evidence" value="ECO:0007669"/>
    <property type="project" value="UniProtKB-ARBA"/>
</dbReference>
<comment type="function">
    <text evidence="4">Interacts with phosphorylated C-terminal heptapeptide repeat domain (CTD) of the largest RNA polymerase II subunit POLR2A, and participates in dephosphorylation of the CTD by RPAP2. May act as a negative regulator of cyclin-D1 (CCND1) and cyclin-E (CCNE1) in the cell cycle.</text>
</comment>
<keyword evidence="9" id="KW-0175">Coiled coil</keyword>
<proteinExistence type="inferred from homology"/>
<dbReference type="InterPro" id="IPR047884">
    <property type="entry name" value="RPRD1A_CID"/>
</dbReference>
<dbReference type="FunCoup" id="A0A6P8PRL0">
    <property type="interactions" value="3060"/>
</dbReference>
<evidence type="ECO:0000256" key="6">
    <source>
        <dbReference type="ARBA" id="ARBA00035714"/>
    </source>
</evidence>
<dbReference type="Gene3D" id="6.10.250.2560">
    <property type="match status" value="1"/>
</dbReference>
<evidence type="ECO:0000313" key="12">
    <source>
        <dbReference type="RefSeq" id="XP_033786504.1"/>
    </source>
</evidence>
<dbReference type="InterPro" id="IPR008942">
    <property type="entry name" value="ENTH_VHS"/>
</dbReference>
<dbReference type="GO" id="GO:0099122">
    <property type="term" value="F:RNA polymerase II C-terminal domain binding"/>
    <property type="evidence" value="ECO:0007669"/>
    <property type="project" value="InterPro"/>
</dbReference>
<dbReference type="Gene3D" id="1.25.40.90">
    <property type="match status" value="1"/>
</dbReference>
<comment type="similarity">
    <text evidence="3">Belongs to the UPF0400 (RTT103) family.</text>
</comment>
<name>A0A6P8PRL0_GEOSA</name>
<dbReference type="FunFam" id="1.25.40.90:FF:000007">
    <property type="entry name" value="Regulation of nuclear pre-mRNA domain-containing protein 1B"/>
    <property type="match status" value="1"/>
</dbReference>